<dbReference type="AlphaFoldDB" id="F0F1Z2"/>
<dbReference type="HOGENOM" id="CLU_1956667_0_0_4"/>
<gene>
    <name evidence="1" type="ORF">HMPREF9098_2127</name>
</gene>
<sequence>MLRMATHKAMSKDIISTYFNVFKEKKDWKYQESASLLFSRRSNMGFTARSVRAKQIHKVMKTWIYAPIKSRILFFNNGMMFIGCPFGLREVFLFGGFHAGKGKRMGCRLLSGFQTALKAAPQVCTSVE</sequence>
<dbReference type="EMBL" id="AEWV01000041">
    <property type="protein sequence ID" value="EGC16533.1"/>
    <property type="molecule type" value="Genomic_DNA"/>
</dbReference>
<protein>
    <submittedName>
        <fullName evidence="1">Uncharacterized protein</fullName>
    </submittedName>
</protein>
<proteinExistence type="predicted"/>
<name>F0F1Z2_9NEIS</name>
<dbReference type="Proteomes" id="UP000004088">
    <property type="component" value="Unassembled WGS sequence"/>
</dbReference>
<reference evidence="1 2" key="1">
    <citation type="submission" date="2011-01" db="EMBL/GenBank/DDBJ databases">
        <authorList>
            <person name="Muzny D."/>
            <person name="Qin X."/>
            <person name="Deng J."/>
            <person name="Jiang H."/>
            <person name="Liu Y."/>
            <person name="Qu J."/>
            <person name="Song X.-Z."/>
            <person name="Zhang L."/>
            <person name="Thornton R."/>
            <person name="Coyle M."/>
            <person name="Francisco L."/>
            <person name="Jackson L."/>
            <person name="Javaid M."/>
            <person name="Korchina V."/>
            <person name="Kovar C."/>
            <person name="Mata R."/>
            <person name="Mathew T."/>
            <person name="Ngo R."/>
            <person name="Nguyen L."/>
            <person name="Nguyen N."/>
            <person name="Okwuonu G."/>
            <person name="Ongeri F."/>
            <person name="Pham C."/>
            <person name="Simmons D."/>
            <person name="Wilczek-Boney K."/>
            <person name="Hale W."/>
            <person name="Jakkamsetti A."/>
            <person name="Pham P."/>
            <person name="Ruth R."/>
            <person name="San Lucas F."/>
            <person name="Warren J."/>
            <person name="Zhang J."/>
            <person name="Zhao Z."/>
            <person name="Zhou C."/>
            <person name="Zhu D."/>
            <person name="Lee S."/>
            <person name="Bess C."/>
            <person name="Blankenburg K."/>
            <person name="Forbes L."/>
            <person name="Fu Q."/>
            <person name="Gubbala S."/>
            <person name="Hirani K."/>
            <person name="Jayaseelan J.C."/>
            <person name="Lara F."/>
            <person name="Munidasa M."/>
            <person name="Palculict T."/>
            <person name="Patil S."/>
            <person name="Pu L.-L."/>
            <person name="Saada N."/>
            <person name="Tang L."/>
            <person name="Weissenberger G."/>
            <person name="Zhu Y."/>
            <person name="Hemphill L."/>
            <person name="Shang Y."/>
            <person name="Youmans B."/>
            <person name="Ayvaz T."/>
            <person name="Ross M."/>
            <person name="Santibanez J."/>
            <person name="Aqrawi P."/>
            <person name="Gross S."/>
            <person name="Joshi V."/>
            <person name="Fowler G."/>
            <person name="Nazareth L."/>
            <person name="Reid J."/>
            <person name="Worley K."/>
            <person name="Petrosino J."/>
            <person name="Highlander S."/>
            <person name="Gibbs R."/>
        </authorList>
    </citation>
    <scope>NUCLEOTIDE SEQUENCE [LARGE SCALE GENOMIC DNA]</scope>
    <source>
        <strain evidence="1 2">ATCC 33394</strain>
    </source>
</reference>
<organism evidence="1 2">
    <name type="scientific">Kingella denitrificans ATCC 33394</name>
    <dbReference type="NCBI Taxonomy" id="888741"/>
    <lineage>
        <taxon>Bacteria</taxon>
        <taxon>Pseudomonadati</taxon>
        <taxon>Pseudomonadota</taxon>
        <taxon>Betaproteobacteria</taxon>
        <taxon>Neisseriales</taxon>
        <taxon>Neisseriaceae</taxon>
        <taxon>Kingella</taxon>
    </lineage>
</organism>
<accession>F0F1Z2</accession>
<comment type="caution">
    <text evidence="1">The sequence shown here is derived from an EMBL/GenBank/DDBJ whole genome shotgun (WGS) entry which is preliminary data.</text>
</comment>
<keyword evidence="2" id="KW-1185">Reference proteome</keyword>
<evidence type="ECO:0000313" key="2">
    <source>
        <dbReference type="Proteomes" id="UP000004088"/>
    </source>
</evidence>
<evidence type="ECO:0000313" key="1">
    <source>
        <dbReference type="EMBL" id="EGC16533.1"/>
    </source>
</evidence>